<evidence type="ECO:0000313" key="2">
    <source>
        <dbReference type="Proteomes" id="UP000613177"/>
    </source>
</evidence>
<sequence length="451" mass="51201">MVPIFSNSGDIEFLLSLRAVRERCFKVQEAAVKSKLNHFDIDESKLQDMAQFIISFIKRDYDDPSQIPAYGRWRHFDVGGKPRLQTLINSWSNIGTDATEQTRRVLDLLVIAVLLDIDPGQNNWSFREKISNRVYKRREGIAVAILEMFNSGLFSVNPNQPHRVDAEALSNLTMDKLLTGFQTESMSGLEQRIELLKHLAKTLQDRPDYFGGELGHIPRPGNMMGNTNNNNKKKKGEFNVCLFTFLLLFLDYLLSHPTTIKTRKGPLIHLETLWPVVYEIGELWTVSQEKTRGGTLGLGDVWPCPSLGENQFVPFHKLSQWLVYSLIEPMEKLMGAIIEGTEQLTPLPDYSNGITNYRQNSLLPGQPKIEMIPTFEMSDPVVIEWRALTIAYLDLVAERVRSTMKLSKKTLSLTQLIEGGIVSAGKELAEISRPNTQQPPILIKNERGVIY</sequence>
<evidence type="ECO:0000313" key="1">
    <source>
        <dbReference type="EMBL" id="KAG2237169.1"/>
    </source>
</evidence>
<name>A0A8H7SX47_9FUNG</name>
<dbReference type="Pfam" id="PF07958">
    <property type="entry name" value="DUF1688"/>
    <property type="match status" value="1"/>
</dbReference>
<dbReference type="PANTHER" id="PTHR31687:SF3">
    <property type="entry name" value="PROTEIN URG3"/>
    <property type="match status" value="1"/>
</dbReference>
<accession>A0A8H7SX47</accession>
<proteinExistence type="predicted"/>
<comment type="caution">
    <text evidence="1">The sequence shown here is derived from an EMBL/GenBank/DDBJ whole genome shotgun (WGS) entry which is preliminary data.</text>
</comment>
<dbReference type="Proteomes" id="UP000613177">
    <property type="component" value="Unassembled WGS sequence"/>
</dbReference>
<organism evidence="1 2">
    <name type="scientific">Thamnidium elegans</name>
    <dbReference type="NCBI Taxonomy" id="101142"/>
    <lineage>
        <taxon>Eukaryota</taxon>
        <taxon>Fungi</taxon>
        <taxon>Fungi incertae sedis</taxon>
        <taxon>Mucoromycota</taxon>
        <taxon>Mucoromycotina</taxon>
        <taxon>Mucoromycetes</taxon>
        <taxon>Mucorales</taxon>
        <taxon>Mucorineae</taxon>
        <taxon>Mucoraceae</taxon>
        <taxon>Thamnidium</taxon>
    </lineage>
</organism>
<protein>
    <submittedName>
        <fullName evidence="1">Uncharacterized protein</fullName>
    </submittedName>
</protein>
<dbReference type="InterPro" id="IPR012469">
    <property type="entry name" value="DUF1688"/>
</dbReference>
<dbReference type="EMBL" id="JAEPRE010000008">
    <property type="protein sequence ID" value="KAG2237169.1"/>
    <property type="molecule type" value="Genomic_DNA"/>
</dbReference>
<dbReference type="AlphaFoldDB" id="A0A8H7SX47"/>
<keyword evidence="2" id="KW-1185">Reference proteome</keyword>
<gene>
    <name evidence="1" type="ORF">INT48_006573</name>
</gene>
<reference evidence="1" key="1">
    <citation type="submission" date="2021-01" db="EMBL/GenBank/DDBJ databases">
        <title>Metabolic potential, ecology and presence of endohyphal bacteria is reflected in genomic diversity of Mucoromycotina.</title>
        <authorList>
            <person name="Muszewska A."/>
            <person name="Okrasinska A."/>
            <person name="Steczkiewicz K."/>
            <person name="Drgas O."/>
            <person name="Orlowska M."/>
            <person name="Perlinska-Lenart U."/>
            <person name="Aleksandrzak-Piekarczyk T."/>
            <person name="Szatraj K."/>
            <person name="Zielenkiewicz U."/>
            <person name="Pilsyk S."/>
            <person name="Malc E."/>
            <person name="Mieczkowski P."/>
            <person name="Kruszewska J.S."/>
            <person name="Biernat P."/>
            <person name="Pawlowska J."/>
        </authorList>
    </citation>
    <scope>NUCLEOTIDE SEQUENCE</scope>
    <source>
        <strain evidence="1">WA0000018081</strain>
    </source>
</reference>
<dbReference type="PANTHER" id="PTHR31687">
    <property type="match status" value="1"/>
</dbReference>